<organism evidence="1 2">
    <name type="scientific">Pangasianodon gigas</name>
    <name type="common">Mekong giant catfish</name>
    <name type="synonym">Pangasius gigas</name>
    <dbReference type="NCBI Taxonomy" id="30993"/>
    <lineage>
        <taxon>Eukaryota</taxon>
        <taxon>Metazoa</taxon>
        <taxon>Chordata</taxon>
        <taxon>Craniata</taxon>
        <taxon>Vertebrata</taxon>
        <taxon>Euteleostomi</taxon>
        <taxon>Actinopterygii</taxon>
        <taxon>Neopterygii</taxon>
        <taxon>Teleostei</taxon>
        <taxon>Ostariophysi</taxon>
        <taxon>Siluriformes</taxon>
        <taxon>Pangasiidae</taxon>
        <taxon>Pangasianodon</taxon>
    </lineage>
</organism>
<keyword evidence="2" id="KW-1185">Reference proteome</keyword>
<reference evidence="1 2" key="1">
    <citation type="journal article" date="2022" name="bioRxiv">
        <title>An ancient truncated duplication of the anti-Mullerian hormone receptor type 2 gene is a potential conserved master sex determinant in the Pangasiidae catfish family.</title>
        <authorList>
            <person name="Wen M."/>
            <person name="Pan Q."/>
            <person name="Jouanno E."/>
            <person name="Montfort J."/>
            <person name="Zahm M."/>
            <person name="Cabau C."/>
            <person name="Klopp C."/>
            <person name="Iampietro C."/>
            <person name="Roques C."/>
            <person name="Bouchez O."/>
            <person name="Castinel A."/>
            <person name="Donnadieu C."/>
            <person name="Parrinello H."/>
            <person name="Poncet C."/>
            <person name="Belmonte E."/>
            <person name="Gautier V."/>
            <person name="Avarre J.-C."/>
            <person name="Dugue R."/>
            <person name="Gustiano R."/>
            <person name="Ha T.T.T."/>
            <person name="Campet M."/>
            <person name="Sriphairoj K."/>
            <person name="Ribolli J."/>
            <person name="de Almeida F.L."/>
            <person name="Desvignes T."/>
            <person name="Postlethwait J.H."/>
            <person name="Bucao C.F."/>
            <person name="Robinson-Rechavi M."/>
            <person name="Bobe J."/>
            <person name="Herpin A."/>
            <person name="Guiguen Y."/>
        </authorList>
    </citation>
    <scope>NUCLEOTIDE SEQUENCE [LARGE SCALE GENOMIC DNA]</scope>
    <source>
        <strain evidence="1">YG-Dec2019</strain>
    </source>
</reference>
<comment type="caution">
    <text evidence="1">The sequence shown here is derived from an EMBL/GenBank/DDBJ whole genome shotgun (WGS) entry which is preliminary data.</text>
</comment>
<evidence type="ECO:0000313" key="2">
    <source>
        <dbReference type="Proteomes" id="UP000829447"/>
    </source>
</evidence>
<name>A0ACC5WAC6_PANGG</name>
<proteinExistence type="predicted"/>
<dbReference type="Proteomes" id="UP000829447">
    <property type="component" value="Linkage Group LG3"/>
</dbReference>
<dbReference type="EMBL" id="CM040456">
    <property type="protein sequence ID" value="MCI4376027.1"/>
    <property type="molecule type" value="Genomic_DNA"/>
</dbReference>
<protein>
    <submittedName>
        <fullName evidence="1">Uncharacterized protein</fullName>
    </submittedName>
</protein>
<gene>
    <name evidence="1" type="ORF">PGIGA_G00183410</name>
</gene>
<accession>A0ACC5WAC6</accession>
<evidence type="ECO:0000313" key="1">
    <source>
        <dbReference type="EMBL" id="MCI4376027.1"/>
    </source>
</evidence>
<sequence>MKTLEEIDQLEQSRFGRPHPRHGLKLLYWFANDCLSFNQNNVMLSHCYPENGNFGFHSFENKYERNSGKLLPKVAFPYYEVGNLRKPGANDLPHYVREDYTRFPDNSNMDRIIVSLNNNCIERVYVTEHRDRSNFNKHSTYHISKRLIMIIRGLTLEDFLLKTGYLKQQTNSFPTSLVELSNQQPPCPAPPTISICSPAIASSTTQDIQKEIESLSILIKNNTQGHQEASPTPSIFSPAITSSMTQDIQKQIESLSILIKNNTQGHQEASPTPSICSPAITFSTNQDICTGIESPSIFTNNNNTQMRTTTKESELQLNDFIPDNTMQSFRNFNLQTPSKDIQTTSTCTPTIASSRNQKTDIESPVSKMSFFFWGVYFLLLFFFFYFYWRNIMRIFIIVIFFIVIPEAKQEK</sequence>